<protein>
    <recommendedName>
        <fullName evidence="3">YwhD protein</fullName>
    </recommendedName>
</protein>
<dbReference type="Pfam" id="PF08741">
    <property type="entry name" value="YwhD"/>
    <property type="match status" value="1"/>
</dbReference>
<reference evidence="1" key="1">
    <citation type="journal article" date="2014" name="Genome Announc.">
        <title>Draft Genome Sequences of Three Alkaliphilic Bacillus Strains, Bacillus wakoensis JCM 9140T, Bacillus akibai JCM 9157T, and Bacillus hemicellulosilyticus JCM 9152T.</title>
        <authorList>
            <person name="Yuki M."/>
            <person name="Oshima K."/>
            <person name="Suda W."/>
            <person name="Oshida Y."/>
            <person name="Kitamura K."/>
            <person name="Iida T."/>
            <person name="Hattori M."/>
            <person name="Ohkuma M."/>
        </authorList>
    </citation>
    <scope>NUCLEOTIDE SEQUENCE [LARGE SCALE GENOMIC DNA]</scope>
    <source>
        <strain evidence="1">JCM 9140</strain>
    </source>
</reference>
<evidence type="ECO:0008006" key="3">
    <source>
        <dbReference type="Google" id="ProtNLM"/>
    </source>
</evidence>
<dbReference type="STRING" id="1236970.JCM9140_2950"/>
<proteinExistence type="predicted"/>
<evidence type="ECO:0000313" key="2">
    <source>
        <dbReference type="Proteomes" id="UP000018890"/>
    </source>
</evidence>
<dbReference type="AlphaFoldDB" id="W4Q434"/>
<name>W4Q434_9BACI</name>
<dbReference type="EMBL" id="BAUT01000033">
    <property type="protein sequence ID" value="GAE26846.1"/>
    <property type="molecule type" value="Genomic_DNA"/>
</dbReference>
<sequence>MQNRNNLTLALSRQFCVKFEQRQEKEGVGMDLLNNDNLKKKKSSGFNILSNDSTDGHGGYGAGTMNLDNVSPVFVDPTEGEAFVDMGALHARSAVEKRIKFLPDKEKVPNGKLYWLCWVTIGHKAGKPYYAGVAGCEMTVDIEIRRGYKSLPEHVNKMDKSLKGKILVDDMDDKSKKILADFLKSHNEEMWNNSEQELHEALEG</sequence>
<dbReference type="InterPro" id="IPR014852">
    <property type="entry name" value="YwhD"/>
</dbReference>
<organism evidence="1 2">
    <name type="scientific">Halalkalibacter wakoensis JCM 9140</name>
    <dbReference type="NCBI Taxonomy" id="1236970"/>
    <lineage>
        <taxon>Bacteria</taxon>
        <taxon>Bacillati</taxon>
        <taxon>Bacillota</taxon>
        <taxon>Bacilli</taxon>
        <taxon>Bacillales</taxon>
        <taxon>Bacillaceae</taxon>
        <taxon>Halalkalibacter</taxon>
    </lineage>
</organism>
<accession>W4Q434</accession>
<comment type="caution">
    <text evidence="1">The sequence shown here is derived from an EMBL/GenBank/DDBJ whole genome shotgun (WGS) entry which is preliminary data.</text>
</comment>
<dbReference type="Proteomes" id="UP000018890">
    <property type="component" value="Unassembled WGS sequence"/>
</dbReference>
<evidence type="ECO:0000313" key="1">
    <source>
        <dbReference type="EMBL" id="GAE26846.1"/>
    </source>
</evidence>
<gene>
    <name evidence="1" type="ORF">JCM9140_2950</name>
</gene>
<keyword evidence="2" id="KW-1185">Reference proteome</keyword>